<proteinExistence type="predicted"/>
<feature type="transmembrane region" description="Helical" evidence="1">
    <location>
        <begin position="515"/>
        <end position="535"/>
    </location>
</feature>
<dbReference type="Pfam" id="PF01757">
    <property type="entry name" value="Acyl_transf_3"/>
    <property type="match status" value="1"/>
</dbReference>
<dbReference type="AlphaFoldDB" id="A0A139WII2"/>
<keyword evidence="4" id="KW-1185">Reference proteome</keyword>
<feature type="transmembrane region" description="Helical" evidence="1">
    <location>
        <begin position="584"/>
        <end position="608"/>
    </location>
</feature>
<keyword evidence="1" id="KW-1133">Transmembrane helix</keyword>
<evidence type="ECO:0000259" key="2">
    <source>
        <dbReference type="SMART" id="SM00703"/>
    </source>
</evidence>
<dbReference type="KEGG" id="tca:103312893"/>
<dbReference type="PANTHER" id="PTHR11161">
    <property type="entry name" value="O-ACYLTRANSFERASE"/>
    <property type="match status" value="1"/>
</dbReference>
<accession>A0A139WII2</accession>
<evidence type="ECO:0000313" key="4">
    <source>
        <dbReference type="Proteomes" id="UP000007266"/>
    </source>
</evidence>
<feature type="transmembrane region" description="Helical" evidence="1">
    <location>
        <begin position="207"/>
        <end position="229"/>
    </location>
</feature>
<dbReference type="InParanoid" id="A0A139WII2"/>
<dbReference type="InterPro" id="IPR052728">
    <property type="entry name" value="O2_lipid_transport_reg"/>
</dbReference>
<feature type="transmembrane region" description="Helical" evidence="1">
    <location>
        <begin position="308"/>
        <end position="332"/>
    </location>
</feature>
<feature type="transmembrane region" description="Helical" evidence="1">
    <location>
        <begin position="485"/>
        <end position="503"/>
    </location>
</feature>
<sequence>MKITVAVSACFYILAIQKSESKLFNPSLVVSFIKPTIVDLIDKSVEESRCASDLKQFITDLFKLKWWAIRMFDASSKLHPGFFNGNFRQFGNYDQCLSVSKTLNGGEISGQYCTVSFQAFENTTKVFFKMVKNISQSRGTGKMIDWKFFLKYTKAFLGLCLPKSCSIKDMNRLWSYIQRVFRIPVEAKFLEGACVSGREQYASADDFYVFIFFGVILAILLSSTIYDLFLQSNKGQPDVFVCFSLYTNTKRLLSTRCENDSLTCLYGIRVISMAWVIIGHIAVIQMFSSNINTLYVVTEWKTSYMNTFITAAPYAVDTFFSISGLLVVYIHLKYSEKFKINLWAFYLHRVIRLVPALVATLLIYTSLYKYVSEGPLWPLIVKKLQVPCQYTWWATLLFFNNYLDFNNQCMQHTWYLSVDTQLYVIVAPIILYYMKKNPSKTLLGITLACLFSILYTFLMVVHYNLGFIPYWEMEDNDSKITYFNPLSRMPSWLVGSVLGYLLYQNKKLQNPQKINFLLWTASLLLMLGLILYHQVFMNSPHNVFRSAFFNSFSRFMWSLAVCFIIFSCSTGRGDFINNFLSHPVFIVLGKLTYSMYLTHVLIIMAVTGNQKHASYFSNFGVFCDFCSNSVIIIGCSTLMCLCFETPFISILKHLDKRKNIKHS</sequence>
<name>A0A139WII2_TRICA</name>
<feature type="domain" description="Nose resistant-to-fluoxetine protein N-terminal" evidence="2">
    <location>
        <begin position="47"/>
        <end position="192"/>
    </location>
</feature>
<reference evidence="3 4" key="2">
    <citation type="journal article" date="2010" name="Nucleic Acids Res.">
        <title>BeetleBase in 2010: revisions to provide comprehensive genomic information for Tribolium castaneum.</title>
        <authorList>
            <person name="Kim H.S."/>
            <person name="Murphy T."/>
            <person name="Xia J."/>
            <person name="Caragea D."/>
            <person name="Park Y."/>
            <person name="Beeman R.W."/>
            <person name="Lorenzen M.D."/>
            <person name="Butcher S."/>
            <person name="Manak J.R."/>
            <person name="Brown S.J."/>
        </authorList>
    </citation>
    <scope>GENOME REANNOTATION</scope>
    <source>
        <strain evidence="3 4">Georgia GA2</strain>
    </source>
</reference>
<feature type="transmembrane region" description="Helical" evidence="1">
    <location>
        <begin position="266"/>
        <end position="288"/>
    </location>
</feature>
<dbReference type="SMART" id="SM00703">
    <property type="entry name" value="NRF"/>
    <property type="match status" value="1"/>
</dbReference>
<evidence type="ECO:0000256" key="1">
    <source>
        <dbReference type="SAM" id="Phobius"/>
    </source>
</evidence>
<dbReference type="STRING" id="7070.A0A139WII2"/>
<dbReference type="Pfam" id="PF20146">
    <property type="entry name" value="NRF"/>
    <property type="match status" value="1"/>
</dbReference>
<feature type="transmembrane region" description="Helical" evidence="1">
    <location>
        <begin position="414"/>
        <end position="434"/>
    </location>
</feature>
<dbReference type="Proteomes" id="UP000007266">
    <property type="component" value="Linkage group 5"/>
</dbReference>
<protein>
    <submittedName>
        <fullName evidence="3">Nose resistant to fluoxetine protein 6-like Protein</fullName>
    </submittedName>
</protein>
<evidence type="ECO:0000313" key="3">
    <source>
        <dbReference type="EMBL" id="KYB27714.1"/>
    </source>
</evidence>
<dbReference type="GO" id="GO:0016747">
    <property type="term" value="F:acyltransferase activity, transferring groups other than amino-acyl groups"/>
    <property type="evidence" value="ECO:0007669"/>
    <property type="project" value="InterPro"/>
</dbReference>
<gene>
    <name evidence="3" type="primary">AUGUSTUS-3.0.2_32993</name>
    <name evidence="3" type="ORF">TcasGA2_TC032993</name>
</gene>
<dbReference type="EMBL" id="KQ971341">
    <property type="protein sequence ID" value="KYB27714.1"/>
    <property type="molecule type" value="Genomic_DNA"/>
</dbReference>
<keyword evidence="1" id="KW-0812">Transmembrane</keyword>
<dbReference type="OrthoDB" id="118951at2759"/>
<keyword evidence="1" id="KW-0472">Membrane</keyword>
<dbReference type="PANTHER" id="PTHR11161:SF72">
    <property type="entry name" value="FI21449P1"/>
    <property type="match status" value="1"/>
</dbReference>
<dbReference type="InterPro" id="IPR002656">
    <property type="entry name" value="Acyl_transf_3_dom"/>
</dbReference>
<dbReference type="InterPro" id="IPR006621">
    <property type="entry name" value="Nose-resist-to-fluoxetine_N"/>
</dbReference>
<feature type="transmembrane region" description="Helical" evidence="1">
    <location>
        <begin position="441"/>
        <end position="465"/>
    </location>
</feature>
<feature type="transmembrane region" description="Helical" evidence="1">
    <location>
        <begin position="628"/>
        <end position="651"/>
    </location>
</feature>
<feature type="transmembrane region" description="Helical" evidence="1">
    <location>
        <begin position="353"/>
        <end position="371"/>
    </location>
</feature>
<dbReference type="OMA" id="VFGHEYM"/>
<organism evidence="3 4">
    <name type="scientific">Tribolium castaneum</name>
    <name type="common">Red flour beetle</name>
    <dbReference type="NCBI Taxonomy" id="7070"/>
    <lineage>
        <taxon>Eukaryota</taxon>
        <taxon>Metazoa</taxon>
        <taxon>Ecdysozoa</taxon>
        <taxon>Arthropoda</taxon>
        <taxon>Hexapoda</taxon>
        <taxon>Insecta</taxon>
        <taxon>Pterygota</taxon>
        <taxon>Neoptera</taxon>
        <taxon>Endopterygota</taxon>
        <taxon>Coleoptera</taxon>
        <taxon>Polyphaga</taxon>
        <taxon>Cucujiformia</taxon>
        <taxon>Tenebrionidae</taxon>
        <taxon>Tenebrionidae incertae sedis</taxon>
        <taxon>Tribolium</taxon>
    </lineage>
</organism>
<feature type="transmembrane region" description="Helical" evidence="1">
    <location>
        <begin position="555"/>
        <end position="572"/>
    </location>
</feature>
<reference evidence="3 4" key="1">
    <citation type="journal article" date="2008" name="Nature">
        <title>The genome of the model beetle and pest Tribolium castaneum.</title>
        <authorList>
            <consortium name="Tribolium Genome Sequencing Consortium"/>
            <person name="Richards S."/>
            <person name="Gibbs R.A."/>
            <person name="Weinstock G.M."/>
            <person name="Brown S.J."/>
            <person name="Denell R."/>
            <person name="Beeman R.W."/>
            <person name="Gibbs R."/>
            <person name="Beeman R.W."/>
            <person name="Brown S.J."/>
            <person name="Bucher G."/>
            <person name="Friedrich M."/>
            <person name="Grimmelikhuijzen C.J."/>
            <person name="Klingler M."/>
            <person name="Lorenzen M."/>
            <person name="Richards S."/>
            <person name="Roth S."/>
            <person name="Schroder R."/>
            <person name="Tautz D."/>
            <person name="Zdobnov E.M."/>
            <person name="Muzny D."/>
            <person name="Gibbs R.A."/>
            <person name="Weinstock G.M."/>
            <person name="Attaway T."/>
            <person name="Bell S."/>
            <person name="Buhay C.J."/>
            <person name="Chandrabose M.N."/>
            <person name="Chavez D."/>
            <person name="Clerk-Blankenburg K.P."/>
            <person name="Cree A."/>
            <person name="Dao M."/>
            <person name="Davis C."/>
            <person name="Chacko J."/>
            <person name="Dinh H."/>
            <person name="Dugan-Rocha S."/>
            <person name="Fowler G."/>
            <person name="Garner T.T."/>
            <person name="Garnes J."/>
            <person name="Gnirke A."/>
            <person name="Hawes A."/>
            <person name="Hernandez J."/>
            <person name="Hines S."/>
            <person name="Holder M."/>
            <person name="Hume J."/>
            <person name="Jhangiani S.N."/>
            <person name="Joshi V."/>
            <person name="Khan Z.M."/>
            <person name="Jackson L."/>
            <person name="Kovar C."/>
            <person name="Kowis A."/>
            <person name="Lee S."/>
            <person name="Lewis L.R."/>
            <person name="Margolis J."/>
            <person name="Morgan M."/>
            <person name="Nazareth L.V."/>
            <person name="Nguyen N."/>
            <person name="Okwuonu G."/>
            <person name="Parker D."/>
            <person name="Richards S."/>
            <person name="Ruiz S.J."/>
            <person name="Santibanez J."/>
            <person name="Savard J."/>
            <person name="Scherer S.E."/>
            <person name="Schneider B."/>
            <person name="Sodergren E."/>
            <person name="Tautz D."/>
            <person name="Vattahil S."/>
            <person name="Villasana D."/>
            <person name="White C.S."/>
            <person name="Wright R."/>
            <person name="Park Y."/>
            <person name="Beeman R.W."/>
            <person name="Lord J."/>
            <person name="Oppert B."/>
            <person name="Lorenzen M."/>
            <person name="Brown S."/>
            <person name="Wang L."/>
            <person name="Savard J."/>
            <person name="Tautz D."/>
            <person name="Richards S."/>
            <person name="Weinstock G."/>
            <person name="Gibbs R.A."/>
            <person name="Liu Y."/>
            <person name="Worley K."/>
            <person name="Weinstock G."/>
            <person name="Elsik C.G."/>
            <person name="Reese J.T."/>
            <person name="Elhaik E."/>
            <person name="Landan G."/>
            <person name="Graur D."/>
            <person name="Arensburger P."/>
            <person name="Atkinson P."/>
            <person name="Beeman R.W."/>
            <person name="Beidler J."/>
            <person name="Brown S.J."/>
            <person name="Demuth J.P."/>
            <person name="Drury D.W."/>
            <person name="Du Y.Z."/>
            <person name="Fujiwara H."/>
            <person name="Lorenzen M."/>
            <person name="Maselli V."/>
            <person name="Osanai M."/>
            <person name="Park Y."/>
            <person name="Robertson H.M."/>
            <person name="Tu Z."/>
            <person name="Wang J.J."/>
            <person name="Wang S."/>
            <person name="Richards S."/>
            <person name="Song H."/>
            <person name="Zhang L."/>
            <person name="Sodergren E."/>
            <person name="Werner D."/>
            <person name="Stanke M."/>
            <person name="Morgenstern B."/>
            <person name="Solovyev V."/>
            <person name="Kosarev P."/>
            <person name="Brown G."/>
            <person name="Chen H.C."/>
            <person name="Ermolaeva O."/>
            <person name="Hlavina W."/>
            <person name="Kapustin Y."/>
            <person name="Kiryutin B."/>
            <person name="Kitts P."/>
            <person name="Maglott D."/>
            <person name="Pruitt K."/>
            <person name="Sapojnikov V."/>
            <person name="Souvorov A."/>
            <person name="Mackey A.J."/>
            <person name="Waterhouse R.M."/>
            <person name="Wyder S."/>
            <person name="Zdobnov E.M."/>
            <person name="Zdobnov E.M."/>
            <person name="Wyder S."/>
            <person name="Kriventseva E.V."/>
            <person name="Kadowaki T."/>
            <person name="Bork P."/>
            <person name="Aranda M."/>
            <person name="Bao R."/>
            <person name="Beermann A."/>
            <person name="Berns N."/>
            <person name="Bolognesi R."/>
            <person name="Bonneton F."/>
            <person name="Bopp D."/>
            <person name="Brown S.J."/>
            <person name="Bucher G."/>
            <person name="Butts T."/>
            <person name="Chaumot A."/>
            <person name="Denell R.E."/>
            <person name="Ferrier D.E."/>
            <person name="Friedrich M."/>
            <person name="Gordon C.M."/>
            <person name="Jindra M."/>
            <person name="Klingler M."/>
            <person name="Lan Q."/>
            <person name="Lattorff H.M."/>
            <person name="Laudet V."/>
            <person name="von Levetsow C."/>
            <person name="Liu Z."/>
            <person name="Lutz R."/>
            <person name="Lynch J.A."/>
            <person name="da Fonseca R.N."/>
            <person name="Posnien N."/>
            <person name="Reuter R."/>
            <person name="Roth S."/>
            <person name="Savard J."/>
            <person name="Schinko J.B."/>
            <person name="Schmitt C."/>
            <person name="Schoppmeier M."/>
            <person name="Schroder R."/>
            <person name="Shippy T.D."/>
            <person name="Simonnet F."/>
            <person name="Marques-Souza H."/>
            <person name="Tautz D."/>
            <person name="Tomoyasu Y."/>
            <person name="Trauner J."/>
            <person name="Van der Zee M."/>
            <person name="Vervoort M."/>
            <person name="Wittkopp N."/>
            <person name="Wimmer E.A."/>
            <person name="Yang X."/>
            <person name="Jones A.K."/>
            <person name="Sattelle D.B."/>
            <person name="Ebert P.R."/>
            <person name="Nelson D."/>
            <person name="Scott J.G."/>
            <person name="Beeman R.W."/>
            <person name="Muthukrishnan S."/>
            <person name="Kramer K.J."/>
            <person name="Arakane Y."/>
            <person name="Beeman R.W."/>
            <person name="Zhu Q."/>
            <person name="Hogenkamp D."/>
            <person name="Dixit R."/>
            <person name="Oppert B."/>
            <person name="Jiang H."/>
            <person name="Zou Z."/>
            <person name="Marshall J."/>
            <person name="Elpidina E."/>
            <person name="Vinokurov K."/>
            <person name="Oppert C."/>
            <person name="Zou Z."/>
            <person name="Evans J."/>
            <person name="Lu Z."/>
            <person name="Zhao P."/>
            <person name="Sumathipala N."/>
            <person name="Altincicek B."/>
            <person name="Vilcinskas A."/>
            <person name="Williams M."/>
            <person name="Hultmark D."/>
            <person name="Hetru C."/>
            <person name="Jiang H."/>
            <person name="Grimmelikhuijzen C.J."/>
            <person name="Hauser F."/>
            <person name="Cazzamali G."/>
            <person name="Williamson M."/>
            <person name="Park Y."/>
            <person name="Li B."/>
            <person name="Tanaka Y."/>
            <person name="Predel R."/>
            <person name="Neupert S."/>
            <person name="Schachtner J."/>
            <person name="Verleyen P."/>
            <person name="Raible F."/>
            <person name="Bork P."/>
            <person name="Friedrich M."/>
            <person name="Walden K.K."/>
            <person name="Robertson H.M."/>
            <person name="Angeli S."/>
            <person name="Foret S."/>
            <person name="Bucher G."/>
            <person name="Schuetz S."/>
            <person name="Maleszka R."/>
            <person name="Wimmer E.A."/>
            <person name="Beeman R.W."/>
            <person name="Lorenzen M."/>
            <person name="Tomoyasu Y."/>
            <person name="Miller S.C."/>
            <person name="Grossmann D."/>
            <person name="Bucher G."/>
        </authorList>
    </citation>
    <scope>NUCLEOTIDE SEQUENCE [LARGE SCALE GENOMIC DNA]</scope>
    <source>
        <strain evidence="3 4">Georgia GA2</strain>
    </source>
</reference>